<evidence type="ECO:0000313" key="2">
    <source>
        <dbReference type="Proteomes" id="UP000238322"/>
    </source>
</evidence>
<comment type="caution">
    <text evidence="1">The sequence shown here is derived from an EMBL/GenBank/DDBJ whole genome shotgun (WGS) entry which is preliminary data.</text>
</comment>
<gene>
    <name evidence="1" type="ORF">C5Y83_28115</name>
</gene>
<dbReference type="AlphaFoldDB" id="A0A2S8F8I7"/>
<protein>
    <submittedName>
        <fullName evidence="1">Uncharacterized protein</fullName>
    </submittedName>
</protein>
<reference evidence="1 2" key="1">
    <citation type="submission" date="2018-02" db="EMBL/GenBank/DDBJ databases">
        <title>Comparative genomes isolates from brazilian mangrove.</title>
        <authorList>
            <person name="Araujo J.E."/>
            <person name="Taketani R.G."/>
            <person name="Silva M.C.P."/>
            <person name="Loureco M.V."/>
            <person name="Andreote F.D."/>
        </authorList>
    </citation>
    <scope>NUCLEOTIDE SEQUENCE [LARGE SCALE GENOMIC DNA]</scope>
    <source>
        <strain evidence="1 2">Hex-1 MGV</strain>
    </source>
</reference>
<dbReference type="EMBL" id="PUHY01000016">
    <property type="protein sequence ID" value="PQO28478.1"/>
    <property type="molecule type" value="Genomic_DNA"/>
</dbReference>
<accession>A0A2S8F8I7</accession>
<dbReference type="Proteomes" id="UP000238322">
    <property type="component" value="Unassembled WGS sequence"/>
</dbReference>
<name>A0A2S8F8I7_9BACT</name>
<proteinExistence type="predicted"/>
<organism evidence="1 2">
    <name type="scientific">Blastopirellula marina</name>
    <dbReference type="NCBI Taxonomy" id="124"/>
    <lineage>
        <taxon>Bacteria</taxon>
        <taxon>Pseudomonadati</taxon>
        <taxon>Planctomycetota</taxon>
        <taxon>Planctomycetia</taxon>
        <taxon>Pirellulales</taxon>
        <taxon>Pirellulaceae</taxon>
        <taxon>Blastopirellula</taxon>
    </lineage>
</organism>
<evidence type="ECO:0000313" key="1">
    <source>
        <dbReference type="EMBL" id="PQO28478.1"/>
    </source>
</evidence>
<sequence>MPQGEFQMFPATISCRTQAYRNRIHAQVEPGRQSQVHAVQPHCPECSAKHGGLLSAFSKRMKALLGL</sequence>